<dbReference type="Gene3D" id="3.30.1330.40">
    <property type="entry name" value="RutC-like"/>
    <property type="match status" value="1"/>
</dbReference>
<evidence type="ECO:0000313" key="3">
    <source>
        <dbReference type="Proteomes" id="UP000325516"/>
    </source>
</evidence>
<dbReference type="AlphaFoldDB" id="A0A5J6L033"/>
<dbReference type="Pfam" id="PF01042">
    <property type="entry name" value="Ribonuc_L-PSP"/>
    <property type="match status" value="1"/>
</dbReference>
<evidence type="ECO:0000256" key="1">
    <source>
        <dbReference type="ARBA" id="ARBA00010552"/>
    </source>
</evidence>
<sequence length="128" mass="13837">MTNDRISRTASPTVPGISDSTRVTSGDLVFISGQVGFEADGSVPESFERAIELTYGELERALTAAGATYEDVVRVNVYITHLDQEKLATWRRTRDRIVQAPEPSASTVIGVYSLYNGATIEIDAIAAV</sequence>
<dbReference type="KEGG" id="mlz:F6J85_01075"/>
<comment type="similarity">
    <text evidence="1">Belongs to the RutC family.</text>
</comment>
<name>A0A5J6L033_9MICO</name>
<dbReference type="RefSeq" id="WP_150923479.1">
    <property type="nucleotide sequence ID" value="NZ_CP044232.1"/>
</dbReference>
<keyword evidence="3" id="KW-1185">Reference proteome</keyword>
<dbReference type="GO" id="GO:0019239">
    <property type="term" value="F:deaminase activity"/>
    <property type="evidence" value="ECO:0007669"/>
    <property type="project" value="TreeGrafter"/>
</dbReference>
<reference evidence="3" key="1">
    <citation type="submission" date="2019-09" db="EMBL/GenBank/DDBJ databases">
        <title>Mumia zhuanghuii sp. nov. isolated from the intestinal contents of plateau pika (Ochotona curzoniae) in the Qinghai-Tibet plateau of China.</title>
        <authorList>
            <person name="Tian Z."/>
        </authorList>
    </citation>
    <scope>NUCLEOTIDE SEQUENCE [LARGE SCALE GENOMIC DNA]</scope>
    <source>
        <strain evidence="3">L-031</strain>
    </source>
</reference>
<dbReference type="GO" id="GO:0005829">
    <property type="term" value="C:cytosol"/>
    <property type="evidence" value="ECO:0007669"/>
    <property type="project" value="TreeGrafter"/>
</dbReference>
<dbReference type="PANTHER" id="PTHR11803:SF58">
    <property type="entry name" value="PROTEIN HMF1-RELATED"/>
    <property type="match status" value="1"/>
</dbReference>
<gene>
    <name evidence="2" type="ORF">F6J85_01075</name>
</gene>
<dbReference type="InterPro" id="IPR035959">
    <property type="entry name" value="RutC-like_sf"/>
</dbReference>
<dbReference type="EMBL" id="CP044232">
    <property type="protein sequence ID" value="QEW01827.1"/>
    <property type="molecule type" value="Genomic_DNA"/>
</dbReference>
<organism evidence="2 3">
    <name type="scientific">Microbacterium lushaniae</name>
    <dbReference type="NCBI Taxonomy" id="2614639"/>
    <lineage>
        <taxon>Bacteria</taxon>
        <taxon>Bacillati</taxon>
        <taxon>Actinomycetota</taxon>
        <taxon>Actinomycetes</taxon>
        <taxon>Micrococcales</taxon>
        <taxon>Microbacteriaceae</taxon>
        <taxon>Microbacterium</taxon>
    </lineage>
</organism>
<dbReference type="Proteomes" id="UP000325516">
    <property type="component" value="Chromosome"/>
</dbReference>
<evidence type="ECO:0000313" key="2">
    <source>
        <dbReference type="EMBL" id="QEW01827.1"/>
    </source>
</evidence>
<dbReference type="InterPro" id="IPR006175">
    <property type="entry name" value="YjgF/YER057c/UK114"/>
</dbReference>
<proteinExistence type="inferred from homology"/>
<dbReference type="SUPFAM" id="SSF55298">
    <property type="entry name" value="YjgF-like"/>
    <property type="match status" value="1"/>
</dbReference>
<dbReference type="PANTHER" id="PTHR11803">
    <property type="entry name" value="2-IMINOBUTANOATE/2-IMINOPROPANOATE DEAMINASE RIDA"/>
    <property type="match status" value="1"/>
</dbReference>
<protein>
    <submittedName>
        <fullName evidence="2">RidA family protein</fullName>
    </submittedName>
</protein>
<accession>A0A5J6L033</accession>